<evidence type="ECO:0000313" key="1">
    <source>
        <dbReference type="EMBL" id="EGM53674.1"/>
    </source>
</evidence>
<name>F7QXB3_9LACO</name>
<dbReference type="Proteomes" id="UP000002971">
    <property type="component" value="Unassembled WGS sequence"/>
</dbReference>
<protein>
    <submittedName>
        <fullName evidence="1">Uncharacterized protein</fullName>
    </submittedName>
</protein>
<gene>
    <name evidence="1" type="ORF">LRU_00066</name>
</gene>
<dbReference type="AlphaFoldDB" id="F7QXB3"/>
<comment type="caution">
    <text evidence="1">The sequence shown here is derived from an EMBL/GenBank/DDBJ whole genome shotgun (WGS) entry which is preliminary data.</text>
</comment>
<organism evidence="1 2">
    <name type="scientific">Ligilactobacillus ruminis SPM0211</name>
    <dbReference type="NCBI Taxonomy" id="1040964"/>
    <lineage>
        <taxon>Bacteria</taxon>
        <taxon>Bacillati</taxon>
        <taxon>Bacillota</taxon>
        <taxon>Bacilli</taxon>
        <taxon>Lactobacillales</taxon>
        <taxon>Lactobacillaceae</taxon>
        <taxon>Ligilactobacillus</taxon>
    </lineage>
</organism>
<dbReference type="EMBL" id="AFOJ01000001">
    <property type="protein sequence ID" value="EGM53674.1"/>
    <property type="molecule type" value="Genomic_DNA"/>
</dbReference>
<sequence length="44" mass="4920">MSILFSEINQGIRGLDDSDLAYFSAAFKTPDFMIPLRIMRPAAV</sequence>
<proteinExistence type="predicted"/>
<reference evidence="1 2" key="1">
    <citation type="journal article" date="2011" name="J. Bacteriol.">
        <title>Genome Sequence of Lactobacillus ruminis SPM0211, Isolated from a Fecal Sample from a Healthy Korean.</title>
        <authorList>
            <person name="Lee S."/>
            <person name="Cho Y.J."/>
            <person name="Lee A.H."/>
            <person name="Chun J."/>
            <person name="Ha N.J."/>
            <person name="Ko G."/>
        </authorList>
    </citation>
    <scope>NUCLEOTIDE SEQUENCE [LARGE SCALE GENOMIC DNA]</scope>
    <source>
        <strain evidence="1 2">SPM0211</strain>
    </source>
</reference>
<accession>F7QXB3</accession>
<evidence type="ECO:0000313" key="2">
    <source>
        <dbReference type="Proteomes" id="UP000002971"/>
    </source>
</evidence>